<dbReference type="EMBL" id="LVWD01000006">
    <property type="protein sequence ID" value="OAD42871.1"/>
    <property type="molecule type" value="Genomic_DNA"/>
</dbReference>
<dbReference type="PANTHER" id="PTHR43065:SF46">
    <property type="entry name" value="C4-DICARBOXYLATE TRANSPORT SENSOR PROTEIN DCTB"/>
    <property type="match status" value="1"/>
</dbReference>
<dbReference type="NCBIfam" id="TIGR00229">
    <property type="entry name" value="sensory_box"/>
    <property type="match status" value="2"/>
</dbReference>
<dbReference type="InterPro" id="IPR011006">
    <property type="entry name" value="CheY-like_superfamily"/>
</dbReference>
<dbReference type="SMART" id="SM00086">
    <property type="entry name" value="PAC"/>
    <property type="match status" value="2"/>
</dbReference>
<dbReference type="InterPro" id="IPR013655">
    <property type="entry name" value="PAS_fold_3"/>
</dbReference>
<gene>
    <name evidence="16" type="ORF">LPB072_16490</name>
    <name evidence="17" type="ORF">LPB72_06225</name>
</gene>
<dbReference type="Gene3D" id="3.30.450.20">
    <property type="entry name" value="PAS domain"/>
    <property type="match status" value="3"/>
</dbReference>
<evidence type="ECO:0000259" key="12">
    <source>
        <dbReference type="PROSITE" id="PS50110"/>
    </source>
</evidence>
<dbReference type="PROSITE" id="PS50894">
    <property type="entry name" value="HPT"/>
    <property type="match status" value="1"/>
</dbReference>
<dbReference type="STRING" id="1763535.LPB072_16490"/>
<dbReference type="RefSeq" id="WP_066087475.1">
    <property type="nucleotide sequence ID" value="NZ_CP017476.1"/>
</dbReference>
<keyword evidence="8" id="KW-0902">Two-component regulatory system</keyword>
<proteinExistence type="predicted"/>
<dbReference type="InterPro" id="IPR035965">
    <property type="entry name" value="PAS-like_dom_sf"/>
</dbReference>
<accession>A0A167IIE6</accession>
<evidence type="ECO:0000256" key="6">
    <source>
        <dbReference type="ARBA" id="ARBA00022777"/>
    </source>
</evidence>
<feature type="modified residue" description="Phosphohistidine" evidence="9">
    <location>
        <position position="59"/>
    </location>
</feature>
<dbReference type="PANTHER" id="PTHR43065">
    <property type="entry name" value="SENSOR HISTIDINE KINASE"/>
    <property type="match status" value="1"/>
</dbReference>
<dbReference type="Gene3D" id="1.20.120.160">
    <property type="entry name" value="HPT domain"/>
    <property type="match status" value="1"/>
</dbReference>
<dbReference type="SMART" id="SM00065">
    <property type="entry name" value="GAF"/>
    <property type="match status" value="1"/>
</dbReference>
<dbReference type="EMBL" id="CP017476">
    <property type="protein sequence ID" value="AOW14199.1"/>
    <property type="molecule type" value="Genomic_DNA"/>
</dbReference>
<dbReference type="Pfam" id="PF01627">
    <property type="entry name" value="Hpt"/>
    <property type="match status" value="1"/>
</dbReference>
<dbReference type="Pfam" id="PF00072">
    <property type="entry name" value="Response_reg"/>
    <property type="match status" value="2"/>
</dbReference>
<feature type="domain" description="Histidine kinase" evidence="11">
    <location>
        <begin position="995"/>
        <end position="1215"/>
    </location>
</feature>
<dbReference type="InterPro" id="IPR036890">
    <property type="entry name" value="HATPase_C_sf"/>
</dbReference>
<dbReference type="Pfam" id="PF00512">
    <property type="entry name" value="HisKA"/>
    <property type="match status" value="1"/>
</dbReference>
<dbReference type="InterPro" id="IPR000700">
    <property type="entry name" value="PAS-assoc_C"/>
</dbReference>
<evidence type="ECO:0000256" key="3">
    <source>
        <dbReference type="ARBA" id="ARBA00022553"/>
    </source>
</evidence>
<keyword evidence="3 10" id="KW-0597">Phosphoprotein</keyword>
<evidence type="ECO:0000259" key="15">
    <source>
        <dbReference type="PROSITE" id="PS50894"/>
    </source>
</evidence>
<evidence type="ECO:0000256" key="9">
    <source>
        <dbReference type="PROSITE-ProRule" id="PRU00110"/>
    </source>
</evidence>
<dbReference type="InterPro" id="IPR036641">
    <property type="entry name" value="HPT_dom_sf"/>
</dbReference>
<dbReference type="Proteomes" id="UP000185657">
    <property type="component" value="Unassembled WGS sequence"/>
</dbReference>
<dbReference type="InterPro" id="IPR004358">
    <property type="entry name" value="Sig_transdc_His_kin-like_C"/>
</dbReference>
<dbReference type="InterPro" id="IPR000014">
    <property type="entry name" value="PAS"/>
</dbReference>
<dbReference type="SUPFAM" id="SSF47384">
    <property type="entry name" value="Homodimeric domain of signal transducing histidine kinase"/>
    <property type="match status" value="1"/>
</dbReference>
<dbReference type="PROSITE" id="PS50110">
    <property type="entry name" value="RESPONSE_REGULATORY"/>
    <property type="match status" value="3"/>
</dbReference>
<dbReference type="SUPFAM" id="SSF52172">
    <property type="entry name" value="CheY-like"/>
    <property type="match status" value="3"/>
</dbReference>
<dbReference type="Pfam" id="PF08447">
    <property type="entry name" value="PAS_3"/>
    <property type="match status" value="1"/>
</dbReference>
<evidence type="ECO:0000259" key="14">
    <source>
        <dbReference type="PROSITE" id="PS50113"/>
    </source>
</evidence>
<dbReference type="InterPro" id="IPR003594">
    <property type="entry name" value="HATPase_dom"/>
</dbReference>
<keyword evidence="5" id="KW-0547">Nucleotide-binding</keyword>
<name>A0A167IIE6_9BURK</name>
<organism evidence="16 19">
    <name type="scientific">Hydrogenophaga crassostreae</name>
    <dbReference type="NCBI Taxonomy" id="1763535"/>
    <lineage>
        <taxon>Bacteria</taxon>
        <taxon>Pseudomonadati</taxon>
        <taxon>Pseudomonadota</taxon>
        <taxon>Betaproteobacteria</taxon>
        <taxon>Burkholderiales</taxon>
        <taxon>Comamonadaceae</taxon>
        <taxon>Hydrogenophaga</taxon>
    </lineage>
</organism>
<comment type="caution">
    <text evidence="10">Lacks conserved residue(s) required for the propagation of feature annotation.</text>
</comment>
<dbReference type="Pfam" id="PF01590">
    <property type="entry name" value="GAF"/>
    <property type="match status" value="1"/>
</dbReference>
<dbReference type="PRINTS" id="PR00344">
    <property type="entry name" value="BCTRLSENSOR"/>
</dbReference>
<evidence type="ECO:0000313" key="18">
    <source>
        <dbReference type="Proteomes" id="UP000185657"/>
    </source>
</evidence>
<evidence type="ECO:0000256" key="8">
    <source>
        <dbReference type="ARBA" id="ARBA00023012"/>
    </source>
</evidence>
<keyword evidence="7" id="KW-0067">ATP-binding</keyword>
<dbReference type="InterPro" id="IPR003018">
    <property type="entry name" value="GAF"/>
</dbReference>
<dbReference type="SMART" id="SM00091">
    <property type="entry name" value="PAS"/>
    <property type="match status" value="2"/>
</dbReference>
<feature type="domain" description="Response regulatory" evidence="12">
    <location>
        <begin position="137"/>
        <end position="257"/>
    </location>
</feature>
<evidence type="ECO:0000313" key="17">
    <source>
        <dbReference type="EMBL" id="OAD42871.1"/>
    </source>
</evidence>
<dbReference type="Proteomes" id="UP000185680">
    <property type="component" value="Chromosome"/>
</dbReference>
<evidence type="ECO:0000313" key="16">
    <source>
        <dbReference type="EMBL" id="AOW14199.1"/>
    </source>
</evidence>
<dbReference type="InterPro" id="IPR001789">
    <property type="entry name" value="Sig_transdc_resp-reg_receiver"/>
</dbReference>
<keyword evidence="18" id="KW-1185">Reference proteome</keyword>
<evidence type="ECO:0000256" key="7">
    <source>
        <dbReference type="ARBA" id="ARBA00022840"/>
    </source>
</evidence>
<dbReference type="Pfam" id="PF02518">
    <property type="entry name" value="HATPase_c"/>
    <property type="match status" value="1"/>
</dbReference>
<evidence type="ECO:0000256" key="4">
    <source>
        <dbReference type="ARBA" id="ARBA00022679"/>
    </source>
</evidence>
<keyword evidence="6" id="KW-0418">Kinase</keyword>
<dbReference type="KEGG" id="hyl:LPB072_16490"/>
<feature type="domain" description="HPt" evidence="15">
    <location>
        <begin position="12"/>
        <end position="112"/>
    </location>
</feature>
<dbReference type="InterPro" id="IPR005467">
    <property type="entry name" value="His_kinase_dom"/>
</dbReference>
<dbReference type="Pfam" id="PF13426">
    <property type="entry name" value="PAS_9"/>
    <property type="match status" value="2"/>
</dbReference>
<feature type="domain" description="PAS" evidence="13">
    <location>
        <begin position="703"/>
        <end position="777"/>
    </location>
</feature>
<dbReference type="CDD" id="cd00088">
    <property type="entry name" value="HPT"/>
    <property type="match status" value="1"/>
</dbReference>
<dbReference type="PROSITE" id="PS50112">
    <property type="entry name" value="PAS"/>
    <property type="match status" value="2"/>
</dbReference>
<dbReference type="Gene3D" id="3.30.450.40">
    <property type="match status" value="1"/>
</dbReference>
<evidence type="ECO:0000313" key="19">
    <source>
        <dbReference type="Proteomes" id="UP000185680"/>
    </source>
</evidence>
<dbReference type="CDD" id="cd00130">
    <property type="entry name" value="PAS"/>
    <property type="match status" value="2"/>
</dbReference>
<feature type="modified residue" description="4-aspartylphosphate" evidence="10">
    <location>
        <position position="315"/>
    </location>
</feature>
<dbReference type="OrthoDB" id="9792270at2"/>
<dbReference type="EC" id="2.7.13.3" evidence="2"/>
<comment type="catalytic activity">
    <reaction evidence="1">
        <text>ATP + protein L-histidine = ADP + protein N-phospho-L-histidine.</text>
        <dbReference type="EC" id="2.7.13.3"/>
    </reaction>
</comment>
<dbReference type="GO" id="GO:0000155">
    <property type="term" value="F:phosphorelay sensor kinase activity"/>
    <property type="evidence" value="ECO:0007669"/>
    <property type="project" value="InterPro"/>
</dbReference>
<dbReference type="GO" id="GO:0005524">
    <property type="term" value="F:ATP binding"/>
    <property type="evidence" value="ECO:0007669"/>
    <property type="project" value="UniProtKB-KW"/>
</dbReference>
<dbReference type="SMART" id="SM00387">
    <property type="entry name" value="HATPase_c"/>
    <property type="match status" value="1"/>
</dbReference>
<dbReference type="CDD" id="cd00082">
    <property type="entry name" value="HisKA"/>
    <property type="match status" value="1"/>
</dbReference>
<reference evidence="17 18" key="1">
    <citation type="submission" date="2016-02" db="EMBL/GenBank/DDBJ databases">
        <title>Draft genome sequence of Hydrogenophaga sp. LPB0072.</title>
        <authorList>
            <person name="Shin S.-K."/>
            <person name="Yi H."/>
        </authorList>
    </citation>
    <scope>NUCLEOTIDE SEQUENCE [LARGE SCALE GENOMIC DNA]</scope>
    <source>
        <strain evidence="17 18">LPB0072</strain>
    </source>
</reference>
<evidence type="ECO:0000259" key="13">
    <source>
        <dbReference type="PROSITE" id="PS50112"/>
    </source>
</evidence>
<dbReference type="Gene3D" id="3.30.565.10">
    <property type="entry name" value="Histidine kinase-like ATPase, C-terminal domain"/>
    <property type="match status" value="1"/>
</dbReference>
<dbReference type="PROSITE" id="PS50113">
    <property type="entry name" value="PAC"/>
    <property type="match status" value="2"/>
</dbReference>
<dbReference type="SUPFAM" id="SSF55781">
    <property type="entry name" value="GAF domain-like"/>
    <property type="match status" value="1"/>
</dbReference>
<dbReference type="PROSITE" id="PS50109">
    <property type="entry name" value="HIS_KIN"/>
    <property type="match status" value="1"/>
</dbReference>
<feature type="modified residue" description="4-aspartylphosphate" evidence="10">
    <location>
        <position position="1287"/>
    </location>
</feature>
<dbReference type="SUPFAM" id="SSF55874">
    <property type="entry name" value="ATPase domain of HSP90 chaperone/DNA topoisomerase II/histidine kinase"/>
    <property type="match status" value="1"/>
</dbReference>
<dbReference type="InterPro" id="IPR008207">
    <property type="entry name" value="Sig_transdc_His_kin_Hpt_dom"/>
</dbReference>
<dbReference type="SUPFAM" id="SSF55785">
    <property type="entry name" value="PYP-like sensor domain (PAS domain)"/>
    <property type="match status" value="3"/>
</dbReference>
<feature type="domain" description="PAS" evidence="13">
    <location>
        <begin position="415"/>
        <end position="444"/>
    </location>
</feature>
<reference evidence="16 19" key="2">
    <citation type="submission" date="2016-10" db="EMBL/GenBank/DDBJ databases">
        <title>Hydorgenophaga sp. LPB0072 isolated from gastropod.</title>
        <authorList>
            <person name="Kim E."/>
            <person name="Yi H."/>
        </authorList>
    </citation>
    <scope>NUCLEOTIDE SEQUENCE [LARGE SCALE GENOMIC DNA]</scope>
    <source>
        <strain evidence="16 19">LPB0072</strain>
    </source>
</reference>
<feature type="domain" description="Response regulatory" evidence="12">
    <location>
        <begin position="1236"/>
        <end position="1352"/>
    </location>
</feature>
<evidence type="ECO:0000256" key="5">
    <source>
        <dbReference type="ARBA" id="ARBA00022741"/>
    </source>
</evidence>
<dbReference type="InterPro" id="IPR036097">
    <property type="entry name" value="HisK_dim/P_sf"/>
</dbReference>
<evidence type="ECO:0000256" key="2">
    <source>
        <dbReference type="ARBA" id="ARBA00012438"/>
    </source>
</evidence>
<protein>
    <recommendedName>
        <fullName evidence="2">histidine kinase</fullName>
        <ecNumber evidence="2">2.7.13.3</ecNumber>
    </recommendedName>
</protein>
<dbReference type="InterPro" id="IPR001610">
    <property type="entry name" value="PAC"/>
</dbReference>
<sequence>MFDVTRSSGIEVPHELIELRRRFVLRLPAQLNAIAESFQGLSDGRWEKVAVETLHRMVHSLTGTAGTFGLKEVSMAARQLEQHLHSLLEAPTQPIASQWAALELDMAQLKAAGLGAPPVDPLPPEIPKAAQTLSAPLIHLVCDCGEQSKQLCTALRFKGFRVELSTSPLKFQAAVSRHEAEQPSVVVLNMSGGDPGPSVPTMIHQLGLADHPTIPLIVGLSQLDLPTRVAATRAGARQSLPQPLPPEQLIDALNNLTGGTLERPWRVLLVDDEPTMLKVHEVYLRQAGMEVRTLSNPMQTLVEVENFEPDVLVIDVYMPEVNGPEIASALRESNIRPHLSIVFLSAETDMTQQLAALDLGGDDFLIKPVQPRHLVAAVTARARRARKNSIVQKRLETTLYERQREQLAYDHHAIVSIVNRDGNISYVNEMFCQVTGYSREELIGLHHSVAKPDQYPKGLLRKIGEETANNQVWHGEVCSSRKDGGTFWAETTVTPFLDEAGKLYQYVVIQTDISHIKAAESALRRQHDMQRMTSMAAARLMAAPASGTREAIETVLQSSGKLLGAERSDLFGFSEGGEFMSNLYSWVSPDCKTGGNRLQTTLIGDTPWMREQFLAHDMVVIADTGALPPEAEADRVMLESHHVFSLLVIPLHVNGRLAGFLSYGASFPNPEWTPSHLGLLKVLTEVVGSAIARRQADQALQTSQSRLDFLVSSSPVTIFTYETKPPFAVTYISPNVTQLLGHPPEAFLEHPKFWASLVHPEDKALVFEEFAKVIHLGVLRHEYRAKALDGGYKFILTEMILVKDAAGQPLEAIGYSIDISERKRIEQELFAFNLELEQRVAEQTQSVIESERISRATLDAMSARVVILEENGVILAANQAWRSFRQNESDEGTQIEGLNYLSFCDSMCETKTAAGTVIAQGIREVIAGEKQSFIHKYESHLPNEQRWFLCRVEPFPGDGSVRVVVSHEDITQMKLIERQQMRSQRLESLGTLAGGVAHDLNNALAPILMGMGILKDQYPEEDKLINMIHSSAKRGADMVRQLLTFAKGADGQRVVLQPALLMHELENLMTGSFPKNISIEVNIEPGLPSIVGDATQLHQILLNLSVNARDAMTNGGVLTMVAKTVEIDEIYARSVIDSKPGKYVCLRVSDNGEGIPAHILDHIFDPFFTTKAQDKGTGLGLSTVLGIVKGHGGFVQVHSTPGKGTTFAVYLPVSPSQLVTEEVPLAAQMFKGQGECILFVDDEQALREVGQTVLERLNFNPIVARDGVDGLIKATENRAILKAIITDIHMPNMDGLAFVQAVRRTLPDIPIILASGRVDESVGKEFRALGVTARLDKPFTELQLADTLRPLLQPIVA</sequence>
<evidence type="ECO:0000259" key="11">
    <source>
        <dbReference type="PROSITE" id="PS50109"/>
    </source>
</evidence>
<feature type="domain" description="Response regulatory" evidence="12">
    <location>
        <begin position="266"/>
        <end position="382"/>
    </location>
</feature>
<dbReference type="InterPro" id="IPR029016">
    <property type="entry name" value="GAF-like_dom_sf"/>
</dbReference>
<dbReference type="SMART" id="SM00388">
    <property type="entry name" value="HisKA"/>
    <property type="match status" value="1"/>
</dbReference>
<dbReference type="Gene3D" id="1.10.287.130">
    <property type="match status" value="1"/>
</dbReference>
<dbReference type="CDD" id="cd00156">
    <property type="entry name" value="REC"/>
    <property type="match status" value="1"/>
</dbReference>
<evidence type="ECO:0000256" key="10">
    <source>
        <dbReference type="PROSITE-ProRule" id="PRU00169"/>
    </source>
</evidence>
<feature type="domain" description="PAC" evidence="14">
    <location>
        <begin position="779"/>
        <end position="831"/>
    </location>
</feature>
<dbReference type="SMART" id="SM00448">
    <property type="entry name" value="REC"/>
    <property type="match status" value="3"/>
</dbReference>
<dbReference type="InterPro" id="IPR003661">
    <property type="entry name" value="HisK_dim/P_dom"/>
</dbReference>
<evidence type="ECO:0000256" key="1">
    <source>
        <dbReference type="ARBA" id="ARBA00000085"/>
    </source>
</evidence>
<dbReference type="Gene3D" id="3.40.50.2300">
    <property type="match status" value="3"/>
</dbReference>
<keyword evidence="4" id="KW-0808">Transferase</keyword>
<feature type="domain" description="PAC" evidence="14">
    <location>
        <begin position="473"/>
        <end position="525"/>
    </location>
</feature>
<dbReference type="SUPFAM" id="SSF47226">
    <property type="entry name" value="Histidine-containing phosphotransfer domain, HPT domain"/>
    <property type="match status" value="1"/>
</dbReference>